<protein>
    <submittedName>
        <fullName evidence="6">FAD-dependent oxidoreductase</fullName>
    </submittedName>
</protein>
<dbReference type="SUPFAM" id="SSF51905">
    <property type="entry name" value="FAD/NAD(P)-binding domain"/>
    <property type="match status" value="1"/>
</dbReference>
<gene>
    <name evidence="6" type="ORF">E3T55_03300</name>
</gene>
<comment type="cofactor">
    <cofactor evidence="1">
        <name>FAD</name>
        <dbReference type="ChEBI" id="CHEBI:57692"/>
    </cofactor>
</comment>
<accession>A0A4R9A984</accession>
<dbReference type="PANTHER" id="PTHR43400:SF10">
    <property type="entry name" value="3-OXOSTEROID 1-DEHYDROGENASE"/>
    <property type="match status" value="1"/>
</dbReference>
<evidence type="ECO:0000256" key="4">
    <source>
        <dbReference type="ARBA" id="ARBA00023002"/>
    </source>
</evidence>
<dbReference type="Gene3D" id="3.90.700.10">
    <property type="entry name" value="Succinate dehydrogenase/fumarate reductase flavoprotein, catalytic domain"/>
    <property type="match status" value="1"/>
</dbReference>
<sequence>MITTPLPRVQASYDVVVIGSGAAGLVAALRTADAGLSVLVLEKAERLGGTSAISGGVMWAPDSHLMHDAGFADSAAAAADYLRAATNGSMPESEIDWYVTQAPRAVRYLADNTRVRQLPLARPDYHLEWPGAAAAGRGLDNAVFDPAEFSGLAETIREASYFPPISMGERDDLRGAPIDAELLHERTQAGIRTMGGALVGSLVASALDRDIDLVLQARVTGLQPEGDRWRLVIDGGAHSVHSVSADQSVSAGQVVIASGGFEWNRQLREALLSAQITPISAPSNEGDGLVLGLSVGAGLSDATSIWGVPVIAAPTQNYDGHPSGRMANVEMTLPGSITVNARGRRFVNEALNYHDLTRVFSNTNPATGRPANSPAWLIFDSGYLDRYPVAGSTPGQPEPWMLTADTLAGLAELCSISPEGLVQTVVRFNAGADLGRDDDFGRGATAQDRYLGDPNNLPNPCLAPLVSAPYYAVPIRAGVLGTAGGLRANEHGQVLTHAGDPISGLFAAGNCSATVFHDAYPGGGATLGSAITRAFAVGEFLAAHSTH</sequence>
<evidence type="ECO:0000256" key="3">
    <source>
        <dbReference type="ARBA" id="ARBA00022827"/>
    </source>
</evidence>
<comment type="caution">
    <text evidence="6">The sequence shown here is derived from an EMBL/GenBank/DDBJ whole genome shotgun (WGS) entry which is preliminary data.</text>
</comment>
<evidence type="ECO:0000313" key="7">
    <source>
        <dbReference type="Proteomes" id="UP000297447"/>
    </source>
</evidence>
<evidence type="ECO:0000256" key="1">
    <source>
        <dbReference type="ARBA" id="ARBA00001974"/>
    </source>
</evidence>
<dbReference type="Gene3D" id="3.50.50.60">
    <property type="entry name" value="FAD/NAD(P)-binding domain"/>
    <property type="match status" value="2"/>
</dbReference>
<dbReference type="InterPro" id="IPR036188">
    <property type="entry name" value="FAD/NAD-bd_sf"/>
</dbReference>
<proteinExistence type="predicted"/>
<dbReference type="InterPro" id="IPR027477">
    <property type="entry name" value="Succ_DH/fumarate_Rdtase_cat_sf"/>
</dbReference>
<keyword evidence="2" id="KW-0285">Flavoprotein</keyword>
<dbReference type="InterPro" id="IPR050315">
    <property type="entry name" value="FAD-oxidoreductase_2"/>
</dbReference>
<dbReference type="Pfam" id="PF00890">
    <property type="entry name" value="FAD_binding_2"/>
    <property type="match status" value="1"/>
</dbReference>
<organism evidence="6 7">
    <name type="scientific">Cryobacterium frigoriphilum</name>
    <dbReference type="NCBI Taxonomy" id="1259150"/>
    <lineage>
        <taxon>Bacteria</taxon>
        <taxon>Bacillati</taxon>
        <taxon>Actinomycetota</taxon>
        <taxon>Actinomycetes</taxon>
        <taxon>Micrococcales</taxon>
        <taxon>Microbacteriaceae</taxon>
        <taxon>Cryobacterium</taxon>
    </lineage>
</organism>
<dbReference type="AlphaFoldDB" id="A0A4R9A984"/>
<keyword evidence="7" id="KW-1185">Reference proteome</keyword>
<dbReference type="PRINTS" id="PR00368">
    <property type="entry name" value="FADPNR"/>
</dbReference>
<dbReference type="OrthoDB" id="9813348at2"/>
<dbReference type="Proteomes" id="UP000297447">
    <property type="component" value="Unassembled WGS sequence"/>
</dbReference>
<evidence type="ECO:0000256" key="2">
    <source>
        <dbReference type="ARBA" id="ARBA00022630"/>
    </source>
</evidence>
<keyword evidence="4" id="KW-0560">Oxidoreductase</keyword>
<name>A0A4R9A984_9MICO</name>
<dbReference type="GO" id="GO:0008202">
    <property type="term" value="P:steroid metabolic process"/>
    <property type="evidence" value="ECO:0007669"/>
    <property type="project" value="UniProtKB-ARBA"/>
</dbReference>
<dbReference type="EMBL" id="SOHE01000016">
    <property type="protein sequence ID" value="TFD54471.1"/>
    <property type="molecule type" value="Genomic_DNA"/>
</dbReference>
<evidence type="ECO:0000313" key="6">
    <source>
        <dbReference type="EMBL" id="TFD54471.1"/>
    </source>
</evidence>
<dbReference type="PANTHER" id="PTHR43400">
    <property type="entry name" value="FUMARATE REDUCTASE"/>
    <property type="match status" value="1"/>
</dbReference>
<feature type="domain" description="FAD-dependent oxidoreductase 2 FAD-binding" evidence="5">
    <location>
        <begin position="14"/>
        <end position="527"/>
    </location>
</feature>
<dbReference type="RefSeq" id="WP_134518146.1">
    <property type="nucleotide sequence ID" value="NZ_SOHE01000016.1"/>
</dbReference>
<reference evidence="6 7" key="1">
    <citation type="submission" date="2019-03" db="EMBL/GenBank/DDBJ databases">
        <title>Genomics of glacier-inhabiting Cryobacterium strains.</title>
        <authorList>
            <person name="Liu Q."/>
            <person name="Xin Y.-H."/>
        </authorList>
    </citation>
    <scope>NUCLEOTIDE SEQUENCE [LARGE SCALE GENOMIC DNA]</scope>
    <source>
        <strain evidence="6 7">Hh14</strain>
    </source>
</reference>
<keyword evidence="3" id="KW-0274">FAD</keyword>
<dbReference type="GO" id="GO:0033765">
    <property type="term" value="F:steroid dehydrogenase activity, acting on the CH-CH group of donors"/>
    <property type="evidence" value="ECO:0007669"/>
    <property type="project" value="UniProtKB-ARBA"/>
</dbReference>
<dbReference type="SUPFAM" id="SSF56425">
    <property type="entry name" value="Succinate dehydrogenase/fumarate reductase flavoprotein, catalytic domain"/>
    <property type="match status" value="1"/>
</dbReference>
<dbReference type="InterPro" id="IPR003953">
    <property type="entry name" value="FAD-dep_OxRdtase_2_FAD-bd"/>
</dbReference>
<evidence type="ECO:0000259" key="5">
    <source>
        <dbReference type="Pfam" id="PF00890"/>
    </source>
</evidence>